<feature type="transmembrane region" description="Helical" evidence="1">
    <location>
        <begin position="122"/>
        <end position="141"/>
    </location>
</feature>
<evidence type="ECO:0000313" key="5">
    <source>
        <dbReference type="Proteomes" id="UP000319255"/>
    </source>
</evidence>
<evidence type="ECO:0008006" key="6">
    <source>
        <dbReference type="Google" id="ProtNLM"/>
    </source>
</evidence>
<name>A0A501X104_9RHOB</name>
<dbReference type="PIRSF" id="PIRSF007542">
    <property type="entry name" value="UCP007542"/>
    <property type="match status" value="1"/>
</dbReference>
<dbReference type="InterPro" id="IPR027787">
    <property type="entry name" value="Alpha/beta-hydrolase_catalytic"/>
</dbReference>
<accession>A0A501X104</accession>
<evidence type="ECO:0000256" key="1">
    <source>
        <dbReference type="SAM" id="Phobius"/>
    </source>
</evidence>
<evidence type="ECO:0000259" key="2">
    <source>
        <dbReference type="Pfam" id="PF10081"/>
    </source>
</evidence>
<keyword evidence="1" id="KW-1133">Transmembrane helix</keyword>
<feature type="transmembrane region" description="Helical" evidence="1">
    <location>
        <begin position="82"/>
        <end position="102"/>
    </location>
</feature>
<dbReference type="InterPro" id="IPR027788">
    <property type="entry name" value="Alpha/beta-hydrolase_N_dom"/>
</dbReference>
<evidence type="ECO:0000259" key="3">
    <source>
        <dbReference type="Pfam" id="PF15420"/>
    </source>
</evidence>
<evidence type="ECO:0000313" key="4">
    <source>
        <dbReference type="EMBL" id="TPE53891.1"/>
    </source>
</evidence>
<dbReference type="AlphaFoldDB" id="A0A501X104"/>
<feature type="transmembrane region" description="Helical" evidence="1">
    <location>
        <begin position="162"/>
        <end position="180"/>
    </location>
</feature>
<keyword evidence="5" id="KW-1185">Reference proteome</keyword>
<dbReference type="RefSeq" id="WP_140452470.1">
    <property type="nucleotide sequence ID" value="NZ_VFRP01000001.1"/>
</dbReference>
<feature type="transmembrane region" description="Helical" evidence="1">
    <location>
        <begin position="44"/>
        <end position="70"/>
    </location>
</feature>
<dbReference type="Proteomes" id="UP000319255">
    <property type="component" value="Unassembled WGS sequence"/>
</dbReference>
<keyword evidence="1" id="KW-0472">Membrane</keyword>
<sequence length="555" mass="60039">MAVAEREWAEDPAWPRISPIGLVLAAACFGASLTPSLAPRDPLLLGLLGGLAAAIGHEIGGLLQWIWRFLGLPVGPRAWRGPVRLGAAVIALAIAAFCLTRVTGWQNAVRAVTGVAPVESSYPLEVAAIGLAVFAAFWLVFRAIGEAIRRVSRLLERVLPPRVSAMLGTALALLLVWIAVERTALDQAMRAANASFAAADARIEPDIPRPSRPDRAGGPGSLVEWNEMGRWGRSFVATAPTRDEIAGFFGAGAKDSVRVYVGLGAAPTARERAEIALRELIRLGGFERSALIVTVPVGTGWMDPGGHDTVEFMLGGDVATVAVQYSYLTSVLSLIDDRSAGVEQARELFNLVYEHWRSLPRDHRPKFYVHGLSQGAYNTETTLPILDMLGDPIQGALWAGSPFFSPLWARVRDGRHRDSPVWRPRWGNGSLVRAMNQQGGLAADFTPWGPTRLVFLNYGSDPIVLFTFDSAFRPPAFLAAPRAPDVAPELRWFPVVTMLQLAVDSAISLKTPRFGHFYVAPDYIDGWAAVTDPPGWSPARAEALKALFAARPAPF</sequence>
<dbReference type="Pfam" id="PF10081">
    <property type="entry name" value="Abhydrolase_9"/>
    <property type="match status" value="1"/>
</dbReference>
<proteinExistence type="predicted"/>
<protein>
    <recommendedName>
        <fullName evidence="6">Alpha/beta-hydrolase catalytic domain-containing protein</fullName>
    </recommendedName>
</protein>
<feature type="domain" description="Alpha/beta-hydrolase catalytic" evidence="2">
    <location>
        <begin position="257"/>
        <end position="543"/>
    </location>
</feature>
<feature type="transmembrane region" description="Helical" evidence="1">
    <location>
        <begin position="20"/>
        <end position="38"/>
    </location>
</feature>
<gene>
    <name evidence="4" type="ORF">FJM51_02255</name>
</gene>
<comment type="caution">
    <text evidence="4">The sequence shown here is derived from an EMBL/GenBank/DDBJ whole genome shotgun (WGS) entry which is preliminary data.</text>
</comment>
<organism evidence="4 5">
    <name type="scientific">Amaricoccus solimangrovi</name>
    <dbReference type="NCBI Taxonomy" id="2589815"/>
    <lineage>
        <taxon>Bacteria</taxon>
        <taxon>Pseudomonadati</taxon>
        <taxon>Pseudomonadota</taxon>
        <taxon>Alphaproteobacteria</taxon>
        <taxon>Rhodobacterales</taxon>
        <taxon>Paracoccaceae</taxon>
        <taxon>Amaricoccus</taxon>
    </lineage>
</organism>
<dbReference type="EMBL" id="VFRP01000001">
    <property type="protein sequence ID" value="TPE53891.1"/>
    <property type="molecule type" value="Genomic_DNA"/>
</dbReference>
<reference evidence="4 5" key="1">
    <citation type="submission" date="2019-06" db="EMBL/GenBank/DDBJ databases">
        <title>A novel bacterium of genus Amaricoccus, isolated from marine sediment.</title>
        <authorList>
            <person name="Huang H."/>
            <person name="Mo K."/>
            <person name="Hu Y."/>
        </authorList>
    </citation>
    <scope>NUCLEOTIDE SEQUENCE [LARGE SCALE GENOMIC DNA]</scope>
    <source>
        <strain evidence="4 5">HB172011</strain>
    </source>
</reference>
<dbReference type="OrthoDB" id="4397445at2"/>
<dbReference type="PROSITE" id="PS51257">
    <property type="entry name" value="PROKAR_LIPOPROTEIN"/>
    <property type="match status" value="1"/>
</dbReference>
<dbReference type="InterPro" id="IPR012037">
    <property type="entry name" value="Alpha/beta-hydrolase_fam"/>
</dbReference>
<feature type="domain" description="Alpha/beta-hydrolase N-terminal" evidence="3">
    <location>
        <begin position="33"/>
        <end position="240"/>
    </location>
</feature>
<keyword evidence="1" id="KW-0812">Transmembrane</keyword>
<dbReference type="Pfam" id="PF15420">
    <property type="entry name" value="Abhydrolase_9_N"/>
    <property type="match status" value="1"/>
</dbReference>